<dbReference type="EMBL" id="JBHSPF010000022">
    <property type="protein sequence ID" value="MFC5628402.1"/>
    <property type="molecule type" value="Genomic_DNA"/>
</dbReference>
<feature type="transmembrane region" description="Helical" evidence="12">
    <location>
        <begin position="108"/>
        <end position="126"/>
    </location>
</feature>
<evidence type="ECO:0000256" key="5">
    <source>
        <dbReference type="ARBA" id="ARBA00022617"/>
    </source>
</evidence>
<keyword evidence="5" id="KW-0349">Heme</keyword>
<keyword evidence="9 12" id="KW-1133">Transmembrane helix</keyword>
<keyword evidence="6 12" id="KW-0812">Transmembrane</keyword>
<evidence type="ECO:0000256" key="8">
    <source>
        <dbReference type="ARBA" id="ARBA00022982"/>
    </source>
</evidence>
<comment type="caution">
    <text evidence="13">The sequence shown here is derived from an EMBL/GenBank/DDBJ whole genome shotgun (WGS) entry which is preliminary data.</text>
</comment>
<evidence type="ECO:0000256" key="1">
    <source>
        <dbReference type="ARBA" id="ARBA00004651"/>
    </source>
</evidence>
<feature type="transmembrane region" description="Helical" evidence="12">
    <location>
        <begin position="186"/>
        <end position="208"/>
    </location>
</feature>
<comment type="subcellular location">
    <subcellularLocation>
        <location evidence="1">Cell membrane</location>
        <topology evidence="1">Multi-pass membrane protein</topology>
    </subcellularLocation>
</comment>
<evidence type="ECO:0000256" key="9">
    <source>
        <dbReference type="ARBA" id="ARBA00022989"/>
    </source>
</evidence>
<dbReference type="InterPro" id="IPR002585">
    <property type="entry name" value="Cyt-d_ubiquinol_oxidase_su_1"/>
</dbReference>
<sequence>MIFQSVPVDLELAIPGNWTLLMILLVVSFLMHIVFANLTIAGAFYAVWNEIRGMVKNNPVYDQLASQSATMTSIFKSIAVVLGVAPLLLVSVLYTQYIYPATIFIGEAWLNLLWILIVAFLLLYLYKFSWNRLKNKGLHLTIGLIGTMMLLIVPLIFIVAVVSMLYPDKWAGAEGFFHSLFYYPQIWQRYFHFILASFAVTGLVMYFWNKRKLTQRTKLHAVDGKDEVAATTENVKEDVKVYEAGKSFGMQAAFWTTALQLVIGPLVLFSLDREVRLLYLGDDVFLTSLLSISTLLSVVLIGMLFMLMKTEAKKWLLSSLTTLVLVIGLMGWMRHEVRESYIDPHRAENPPTIEQQPIQIGDMMIE</sequence>
<feature type="transmembrane region" description="Helical" evidence="12">
    <location>
        <begin position="74"/>
        <end position="96"/>
    </location>
</feature>
<keyword evidence="14" id="KW-1185">Reference proteome</keyword>
<dbReference type="EC" id="1.10.3.-" evidence="13"/>
<keyword evidence="7" id="KW-0479">Metal-binding</keyword>
<dbReference type="GO" id="GO:0016491">
    <property type="term" value="F:oxidoreductase activity"/>
    <property type="evidence" value="ECO:0007669"/>
    <property type="project" value="UniProtKB-KW"/>
</dbReference>
<evidence type="ECO:0000313" key="13">
    <source>
        <dbReference type="EMBL" id="MFC5628402.1"/>
    </source>
</evidence>
<evidence type="ECO:0000256" key="11">
    <source>
        <dbReference type="ARBA" id="ARBA00023136"/>
    </source>
</evidence>
<accession>A0ABW0U4J5</accession>
<feature type="transmembrane region" description="Helical" evidence="12">
    <location>
        <begin position="138"/>
        <end position="166"/>
    </location>
</feature>
<keyword evidence="4" id="KW-1003">Cell membrane</keyword>
<evidence type="ECO:0000256" key="4">
    <source>
        <dbReference type="ARBA" id="ARBA00022475"/>
    </source>
</evidence>
<organism evidence="13 14">
    <name type="scientific">Aliibacillus thermotolerans</name>
    <dbReference type="NCBI Taxonomy" id="1834418"/>
    <lineage>
        <taxon>Bacteria</taxon>
        <taxon>Bacillati</taxon>
        <taxon>Bacillota</taxon>
        <taxon>Bacilli</taxon>
        <taxon>Bacillales</taxon>
        <taxon>Bacillaceae</taxon>
        <taxon>Aliibacillus</taxon>
    </lineage>
</organism>
<dbReference type="Pfam" id="PF01654">
    <property type="entry name" value="Cyt_bd_oxida_I"/>
    <property type="match status" value="1"/>
</dbReference>
<evidence type="ECO:0000256" key="12">
    <source>
        <dbReference type="SAM" id="Phobius"/>
    </source>
</evidence>
<keyword evidence="8" id="KW-0249">Electron transport</keyword>
<proteinExistence type="inferred from homology"/>
<evidence type="ECO:0000256" key="7">
    <source>
        <dbReference type="ARBA" id="ARBA00022723"/>
    </source>
</evidence>
<keyword evidence="10" id="KW-0408">Iron</keyword>
<evidence type="ECO:0000256" key="3">
    <source>
        <dbReference type="ARBA" id="ARBA00022448"/>
    </source>
</evidence>
<gene>
    <name evidence="13" type="ORF">ACFPTR_05755</name>
</gene>
<keyword evidence="13" id="KW-0560">Oxidoreductase</keyword>
<evidence type="ECO:0000256" key="2">
    <source>
        <dbReference type="ARBA" id="ARBA00009819"/>
    </source>
</evidence>
<protein>
    <submittedName>
        <fullName evidence="13">Cytochrome ubiquinol oxidase subunit I</fullName>
        <ecNumber evidence="13">1.10.3.-</ecNumber>
    </submittedName>
</protein>
<feature type="transmembrane region" description="Helical" evidence="12">
    <location>
        <begin position="252"/>
        <end position="272"/>
    </location>
</feature>
<keyword evidence="11 12" id="KW-0472">Membrane</keyword>
<comment type="similarity">
    <text evidence="2">Belongs to the cytochrome ubiquinol oxidase subunit 1 family.</text>
</comment>
<evidence type="ECO:0000256" key="6">
    <source>
        <dbReference type="ARBA" id="ARBA00022692"/>
    </source>
</evidence>
<evidence type="ECO:0000256" key="10">
    <source>
        <dbReference type="ARBA" id="ARBA00023004"/>
    </source>
</evidence>
<name>A0ABW0U4J5_9BACI</name>
<feature type="transmembrane region" description="Helical" evidence="12">
    <location>
        <begin position="284"/>
        <end position="308"/>
    </location>
</feature>
<evidence type="ECO:0000313" key="14">
    <source>
        <dbReference type="Proteomes" id="UP001596143"/>
    </source>
</evidence>
<dbReference type="Proteomes" id="UP001596143">
    <property type="component" value="Unassembled WGS sequence"/>
</dbReference>
<feature type="transmembrane region" description="Helical" evidence="12">
    <location>
        <begin position="315"/>
        <end position="333"/>
    </location>
</feature>
<dbReference type="RefSeq" id="WP_270898281.1">
    <property type="nucleotide sequence ID" value="NZ_JBHSPF010000022.1"/>
</dbReference>
<reference evidence="14" key="1">
    <citation type="journal article" date="2019" name="Int. J. Syst. Evol. Microbiol.">
        <title>The Global Catalogue of Microorganisms (GCM) 10K type strain sequencing project: providing services to taxonomists for standard genome sequencing and annotation.</title>
        <authorList>
            <consortium name="The Broad Institute Genomics Platform"/>
            <consortium name="The Broad Institute Genome Sequencing Center for Infectious Disease"/>
            <person name="Wu L."/>
            <person name="Ma J."/>
        </authorList>
    </citation>
    <scope>NUCLEOTIDE SEQUENCE [LARGE SCALE GENOMIC DNA]</scope>
    <source>
        <strain evidence="14">CGMCC 1.15790</strain>
    </source>
</reference>
<feature type="transmembrane region" description="Helical" evidence="12">
    <location>
        <begin position="20"/>
        <end position="48"/>
    </location>
</feature>
<keyword evidence="3" id="KW-0813">Transport</keyword>